<name>A0A1B7YP55_COLHI</name>
<dbReference type="KEGG" id="chig:CH63R_02567"/>
<evidence type="ECO:0000256" key="1">
    <source>
        <dbReference type="SAM" id="Phobius"/>
    </source>
</evidence>
<evidence type="ECO:0000313" key="3">
    <source>
        <dbReference type="Proteomes" id="UP000092177"/>
    </source>
</evidence>
<dbReference type="EMBL" id="LTAN01000002">
    <property type="protein sequence ID" value="OBR13841.1"/>
    <property type="molecule type" value="Genomic_DNA"/>
</dbReference>
<sequence length="63" mass="6728">MALALGSGAQNYKCDAARLSRDGLIPDLVCVFLDFLFLFLMTVMVAMACPGTQVESELRGAEG</sequence>
<keyword evidence="3" id="KW-1185">Reference proteome</keyword>
<dbReference type="RefSeq" id="XP_018162358.1">
    <property type="nucleotide sequence ID" value="XM_018297542.1"/>
</dbReference>
<accession>A0A1B7YP55</accession>
<comment type="caution">
    <text evidence="2">The sequence shown here is derived from an EMBL/GenBank/DDBJ whole genome shotgun (WGS) entry which is preliminary data.</text>
</comment>
<reference evidence="3" key="1">
    <citation type="journal article" date="2017" name="BMC Genomics">
        <title>Gapless genome assembly of Colletotrichum higginsianum reveals chromosome structure and association of transposable elements with secondary metabolite gene clusters.</title>
        <authorList>
            <person name="Dallery J.-F."/>
            <person name="Lapalu N."/>
            <person name="Zampounis A."/>
            <person name="Pigne S."/>
            <person name="Luyten I."/>
            <person name="Amselem J."/>
            <person name="Wittenberg A.H.J."/>
            <person name="Zhou S."/>
            <person name="de Queiroz M.V."/>
            <person name="Robin G.P."/>
            <person name="Auger A."/>
            <person name="Hainaut M."/>
            <person name="Henrissat B."/>
            <person name="Kim K.-T."/>
            <person name="Lee Y.-H."/>
            <person name="Lespinet O."/>
            <person name="Schwartz D.C."/>
            <person name="Thon M.R."/>
            <person name="O'Connell R.J."/>
        </authorList>
    </citation>
    <scope>NUCLEOTIDE SEQUENCE [LARGE SCALE GENOMIC DNA]</scope>
    <source>
        <strain evidence="3">IMI 349063</strain>
    </source>
</reference>
<protein>
    <submittedName>
        <fullName evidence="2">Uncharacterized protein</fullName>
    </submittedName>
</protein>
<keyword evidence="1" id="KW-0472">Membrane</keyword>
<feature type="transmembrane region" description="Helical" evidence="1">
    <location>
        <begin position="28"/>
        <end position="48"/>
    </location>
</feature>
<dbReference type="VEuPathDB" id="FungiDB:CH63R_02567"/>
<keyword evidence="1" id="KW-1133">Transmembrane helix</keyword>
<dbReference type="AlphaFoldDB" id="A0A1B7YP55"/>
<dbReference type="GeneID" id="28861649"/>
<organism evidence="2 3">
    <name type="scientific">Colletotrichum higginsianum (strain IMI 349063)</name>
    <name type="common">Crucifer anthracnose fungus</name>
    <dbReference type="NCBI Taxonomy" id="759273"/>
    <lineage>
        <taxon>Eukaryota</taxon>
        <taxon>Fungi</taxon>
        <taxon>Dikarya</taxon>
        <taxon>Ascomycota</taxon>
        <taxon>Pezizomycotina</taxon>
        <taxon>Sordariomycetes</taxon>
        <taxon>Hypocreomycetidae</taxon>
        <taxon>Glomerellales</taxon>
        <taxon>Glomerellaceae</taxon>
        <taxon>Colletotrichum</taxon>
        <taxon>Colletotrichum destructivum species complex</taxon>
    </lineage>
</organism>
<evidence type="ECO:0000313" key="2">
    <source>
        <dbReference type="EMBL" id="OBR13841.1"/>
    </source>
</evidence>
<gene>
    <name evidence="2" type="ORF">CH63R_02567</name>
</gene>
<proteinExistence type="predicted"/>
<keyword evidence="1" id="KW-0812">Transmembrane</keyword>
<dbReference type="Proteomes" id="UP000092177">
    <property type="component" value="Chromosome 2"/>
</dbReference>